<name>A0A9Q3CEH7_9BASI</name>
<comment type="caution">
    <text evidence="1">The sequence shown here is derived from an EMBL/GenBank/DDBJ whole genome shotgun (WGS) entry which is preliminary data.</text>
</comment>
<dbReference type="OrthoDB" id="4499277at2759"/>
<evidence type="ECO:0000313" key="2">
    <source>
        <dbReference type="Proteomes" id="UP000765509"/>
    </source>
</evidence>
<reference evidence="1" key="1">
    <citation type="submission" date="2021-03" db="EMBL/GenBank/DDBJ databases">
        <title>Draft genome sequence of rust myrtle Austropuccinia psidii MF-1, a brazilian biotype.</title>
        <authorList>
            <person name="Quecine M.C."/>
            <person name="Pachon D.M.R."/>
            <person name="Bonatelli M.L."/>
            <person name="Correr F.H."/>
            <person name="Franceschini L.M."/>
            <person name="Leite T.F."/>
            <person name="Margarido G.R.A."/>
            <person name="Almeida C.A."/>
            <person name="Ferrarezi J.A."/>
            <person name="Labate C.A."/>
        </authorList>
    </citation>
    <scope>NUCLEOTIDE SEQUENCE</scope>
    <source>
        <strain evidence="1">MF-1</strain>
    </source>
</reference>
<protein>
    <submittedName>
        <fullName evidence="1">Uncharacterized protein</fullName>
    </submittedName>
</protein>
<dbReference type="EMBL" id="AVOT02006300">
    <property type="protein sequence ID" value="MBW0481217.1"/>
    <property type="molecule type" value="Genomic_DNA"/>
</dbReference>
<organism evidence="1 2">
    <name type="scientific">Austropuccinia psidii MF-1</name>
    <dbReference type="NCBI Taxonomy" id="1389203"/>
    <lineage>
        <taxon>Eukaryota</taxon>
        <taxon>Fungi</taxon>
        <taxon>Dikarya</taxon>
        <taxon>Basidiomycota</taxon>
        <taxon>Pucciniomycotina</taxon>
        <taxon>Pucciniomycetes</taxon>
        <taxon>Pucciniales</taxon>
        <taxon>Sphaerophragmiaceae</taxon>
        <taxon>Austropuccinia</taxon>
    </lineage>
</organism>
<evidence type="ECO:0000313" key="1">
    <source>
        <dbReference type="EMBL" id="MBW0481217.1"/>
    </source>
</evidence>
<dbReference type="Proteomes" id="UP000765509">
    <property type="component" value="Unassembled WGS sequence"/>
</dbReference>
<sequence>MNYQQIIKKDENQAPNFFSVKVDSFSNLIDSIQKALWQASQYRIILQDLGKGKSVQDYSLDSSSQLLLIKDWVVLPNDPTIKLNIIQTWHESPPAGPPGQEKTLKIVEHDFNWFGMTEFIDDYVS</sequence>
<proteinExistence type="predicted"/>
<dbReference type="AlphaFoldDB" id="A0A9Q3CEH7"/>
<accession>A0A9Q3CEH7</accession>
<gene>
    <name evidence="1" type="ORF">O181_020932</name>
</gene>
<keyword evidence="2" id="KW-1185">Reference proteome</keyword>